<accession>A0A2X0NN11</accession>
<feature type="compositionally biased region" description="Basic and acidic residues" evidence="1">
    <location>
        <begin position="69"/>
        <end position="78"/>
    </location>
</feature>
<organism evidence="2 3">
    <name type="scientific">Microbotryum saponariae</name>
    <dbReference type="NCBI Taxonomy" id="289078"/>
    <lineage>
        <taxon>Eukaryota</taxon>
        <taxon>Fungi</taxon>
        <taxon>Dikarya</taxon>
        <taxon>Basidiomycota</taxon>
        <taxon>Pucciniomycotina</taxon>
        <taxon>Microbotryomycetes</taxon>
        <taxon>Microbotryales</taxon>
        <taxon>Microbotryaceae</taxon>
        <taxon>Microbotryum</taxon>
    </lineage>
</organism>
<evidence type="ECO:0000256" key="1">
    <source>
        <dbReference type="SAM" id="MobiDB-lite"/>
    </source>
</evidence>
<name>A0A2X0NN11_9BASI</name>
<feature type="region of interest" description="Disordered" evidence="1">
    <location>
        <begin position="21"/>
        <end position="109"/>
    </location>
</feature>
<feature type="compositionally biased region" description="Low complexity" evidence="1">
    <location>
        <begin position="53"/>
        <end position="62"/>
    </location>
</feature>
<keyword evidence="3" id="KW-1185">Reference proteome</keyword>
<evidence type="ECO:0000313" key="3">
    <source>
        <dbReference type="Proteomes" id="UP000249723"/>
    </source>
</evidence>
<feature type="compositionally biased region" description="Acidic residues" evidence="1">
    <location>
        <begin position="79"/>
        <end position="90"/>
    </location>
</feature>
<evidence type="ECO:0000313" key="2">
    <source>
        <dbReference type="EMBL" id="SCZ96620.1"/>
    </source>
</evidence>
<protein>
    <submittedName>
        <fullName evidence="2">BZ3500_MvSof-1268-A1-R1_Chr4-4g07486 protein</fullName>
    </submittedName>
</protein>
<feature type="compositionally biased region" description="Low complexity" evidence="1">
    <location>
        <begin position="21"/>
        <end position="34"/>
    </location>
</feature>
<gene>
    <name evidence="2" type="ORF">BZ3500_MVSOF-1268-A1-R1_CHR4-4G07486</name>
</gene>
<sequence>MLPTTTCRCFASTTRRVIVASTSTSSSIQRSGTRATPASSSIAWTLATGGHPSSSRSLTTGRSRSKRMTRSESERATAAEEEQEVEDEGEERSNAETREDSHGDPTAGKYGKIQSQLLHKVCCIGLSTAKPDPLFPRLAAIPFHLPGWKASEYCSVGAHSAFGFGTFLRMTLNRVFGNIFETGVERLAFRGVLLPVWKIDLAIKGTAWLDAQMSMSVSASNATIPGYKMSPLDQLTVDSTWDSEPVPFSPSHHAGRQVVVRDPEDGSVVELRHGEESVPLTVVPFTHHPLNLLRKITGLPRTTESQHGIGLDPSGIKASLFGAYPLYIPVYLAEYAKGDERATTVAFGASEKINFALYASSKPEPRWEPNGDACELTVGGSPLDFTQRPKPNALQVLKPKLDEWFANLQTQTESSSFLLTDPIKPYTWSGAIANHPRVLEYSEHSQASKAYIQKLAELDRVEALMKNFEVMDENVKGLMIGPKGVPKLMGRDGMMEDVKKRLSKAKKEVELAMPRWVRDIDAQTQK</sequence>
<dbReference type="OrthoDB" id="2349883at2759"/>
<dbReference type="EMBL" id="FMWP01000089">
    <property type="protein sequence ID" value="SCZ96620.1"/>
    <property type="molecule type" value="Genomic_DNA"/>
</dbReference>
<proteinExistence type="predicted"/>
<dbReference type="AlphaFoldDB" id="A0A2X0NN11"/>
<feature type="compositionally biased region" description="Basic and acidic residues" evidence="1">
    <location>
        <begin position="91"/>
        <end position="103"/>
    </location>
</feature>
<dbReference type="Proteomes" id="UP000249723">
    <property type="component" value="Unassembled WGS sequence"/>
</dbReference>
<reference evidence="3" key="1">
    <citation type="submission" date="2016-10" db="EMBL/GenBank/DDBJ databases">
        <authorList>
            <person name="Jeantristanb JTB J.-T."/>
            <person name="Ricardo R."/>
        </authorList>
    </citation>
    <scope>NUCLEOTIDE SEQUENCE [LARGE SCALE GENOMIC DNA]</scope>
</reference>